<dbReference type="Pfam" id="PF02687">
    <property type="entry name" value="FtsX"/>
    <property type="match status" value="1"/>
</dbReference>
<keyword evidence="5 7" id="KW-0472">Membrane</keyword>
<evidence type="ECO:0000256" key="4">
    <source>
        <dbReference type="ARBA" id="ARBA00022989"/>
    </source>
</evidence>
<dbReference type="InterPro" id="IPR003838">
    <property type="entry name" value="ABC3_permease_C"/>
</dbReference>
<evidence type="ECO:0000259" key="9">
    <source>
        <dbReference type="Pfam" id="PF12704"/>
    </source>
</evidence>
<feature type="transmembrane region" description="Helical" evidence="7">
    <location>
        <begin position="21"/>
        <end position="42"/>
    </location>
</feature>
<keyword evidence="2" id="KW-1003">Cell membrane</keyword>
<keyword evidence="4 7" id="KW-1133">Transmembrane helix</keyword>
<gene>
    <name evidence="10" type="ORF">EVG22_09130</name>
</gene>
<dbReference type="Pfam" id="PF12704">
    <property type="entry name" value="MacB_PCD"/>
    <property type="match status" value="1"/>
</dbReference>
<dbReference type="GO" id="GO:0005886">
    <property type="term" value="C:plasma membrane"/>
    <property type="evidence" value="ECO:0007669"/>
    <property type="project" value="UniProtKB-SubCell"/>
</dbReference>
<feature type="transmembrane region" description="Helical" evidence="7">
    <location>
        <begin position="365"/>
        <end position="383"/>
    </location>
</feature>
<comment type="subcellular location">
    <subcellularLocation>
        <location evidence="1">Cell membrane</location>
        <topology evidence="1">Multi-pass membrane protein</topology>
    </subcellularLocation>
</comment>
<dbReference type="PANTHER" id="PTHR30572">
    <property type="entry name" value="MEMBRANE COMPONENT OF TRANSPORTER-RELATED"/>
    <property type="match status" value="1"/>
</dbReference>
<protein>
    <submittedName>
        <fullName evidence="10">ABC transporter permease</fullName>
    </submittedName>
</protein>
<sequence length="400" mass="43209">MSLLDSIKIALSSILAHKLRSALTMLGIIIGVGSIITVVAIGQGGEAMLKSKFAGSGGNNLMPIQFKPDMNDEFAIGGFQIPKLTEEDILEVKQVKDVSHVITTNQTTEVLDVNDKKANLNVIGLDNEYFAVNKVKVVKGRTLSESDISHANNIVMISTKTEETLFKDVNPVGQIIEMKGQPMQIIGVYTSDNEFMGFEMEEALIPLTLWPVLYGTDEIQSIAIQSKNVDNLESAGKQAVDVLNSRKPSEIPGKYELVNLKEFQENVSKVTNIMTMIIGGIAGISLVVGGIGVMNIMLVSVTERTREIGIRKALGATRSKILLQFLIEAVMLTLLGGLIGIGLGYGGAYIVSTFAKWPPLVSWEVVVGGVLFSMTLGIIFGLIPANKAAKLDPIEALRYE</sequence>
<proteinExistence type="inferred from homology"/>
<feature type="domain" description="MacB-like periplasmic core" evidence="9">
    <location>
        <begin position="21"/>
        <end position="239"/>
    </location>
</feature>
<dbReference type="AlphaFoldDB" id="A0A6H0TCL8"/>
<feature type="transmembrane region" description="Helical" evidence="7">
    <location>
        <begin position="273"/>
        <end position="300"/>
    </location>
</feature>
<dbReference type="GO" id="GO:0022857">
    <property type="term" value="F:transmembrane transporter activity"/>
    <property type="evidence" value="ECO:0007669"/>
    <property type="project" value="TreeGrafter"/>
</dbReference>
<evidence type="ECO:0000256" key="6">
    <source>
        <dbReference type="ARBA" id="ARBA00038076"/>
    </source>
</evidence>
<dbReference type="PANTHER" id="PTHR30572:SF4">
    <property type="entry name" value="ABC TRANSPORTER PERMEASE YTRF"/>
    <property type="match status" value="1"/>
</dbReference>
<evidence type="ECO:0000313" key="10">
    <source>
        <dbReference type="EMBL" id="QIW18622.1"/>
    </source>
</evidence>
<evidence type="ECO:0000256" key="2">
    <source>
        <dbReference type="ARBA" id="ARBA00022475"/>
    </source>
</evidence>
<feature type="domain" description="ABC3 transporter permease C-terminal" evidence="8">
    <location>
        <begin position="281"/>
        <end position="393"/>
    </location>
</feature>
<evidence type="ECO:0000256" key="5">
    <source>
        <dbReference type="ARBA" id="ARBA00023136"/>
    </source>
</evidence>
<reference evidence="11" key="1">
    <citation type="submission" date="2019-02" db="EMBL/GenBank/DDBJ databases">
        <title>Structural and Functional analysis of Lanthipeptide from Bacillus thuringiensis serovar andalousiensis B23193.</title>
        <authorList>
            <person name="Andreeva J.V."/>
            <person name="Grigoreva A."/>
        </authorList>
    </citation>
    <scope>NUCLEOTIDE SEQUENCE [LARGE SCALE GENOMIC DNA]</scope>
    <source>
        <strain evidence="11">B23193</strain>
    </source>
</reference>
<dbReference type="InterPro" id="IPR025857">
    <property type="entry name" value="MacB_PCD"/>
</dbReference>
<evidence type="ECO:0000256" key="3">
    <source>
        <dbReference type="ARBA" id="ARBA00022692"/>
    </source>
</evidence>
<feature type="transmembrane region" description="Helical" evidence="7">
    <location>
        <begin position="321"/>
        <end position="345"/>
    </location>
</feature>
<dbReference type="RefSeq" id="WP_172553469.1">
    <property type="nucleotide sequence ID" value="NZ_CP035727.2"/>
</dbReference>
<evidence type="ECO:0000256" key="1">
    <source>
        <dbReference type="ARBA" id="ARBA00004651"/>
    </source>
</evidence>
<evidence type="ECO:0000313" key="11">
    <source>
        <dbReference type="Proteomes" id="UP000501374"/>
    </source>
</evidence>
<evidence type="ECO:0000259" key="8">
    <source>
        <dbReference type="Pfam" id="PF02687"/>
    </source>
</evidence>
<comment type="similarity">
    <text evidence="6">Belongs to the ABC-4 integral membrane protein family.</text>
</comment>
<dbReference type="InterPro" id="IPR050250">
    <property type="entry name" value="Macrolide_Exporter_MacB"/>
</dbReference>
<keyword evidence="3 7" id="KW-0812">Transmembrane</keyword>
<dbReference type="Proteomes" id="UP000501374">
    <property type="component" value="Chromosome"/>
</dbReference>
<name>A0A6H0TCL8_BACTU</name>
<accession>A0A6H0TCL8</accession>
<dbReference type="EMBL" id="CP035727">
    <property type="protein sequence ID" value="QIW18622.1"/>
    <property type="molecule type" value="Genomic_DNA"/>
</dbReference>
<evidence type="ECO:0000256" key="7">
    <source>
        <dbReference type="SAM" id="Phobius"/>
    </source>
</evidence>
<organism evidence="10 11">
    <name type="scientific">Bacillus thuringiensis serovar andalousiensis</name>
    <dbReference type="NCBI Taxonomy" id="257985"/>
    <lineage>
        <taxon>Bacteria</taxon>
        <taxon>Bacillati</taxon>
        <taxon>Bacillota</taxon>
        <taxon>Bacilli</taxon>
        <taxon>Bacillales</taxon>
        <taxon>Bacillaceae</taxon>
        <taxon>Bacillus</taxon>
        <taxon>Bacillus cereus group</taxon>
    </lineage>
</organism>